<dbReference type="AlphaFoldDB" id="A0A9P5U3M2"/>
<name>A0A9P5U3M2_9AGAR</name>
<keyword evidence="2" id="KW-1185">Reference proteome</keyword>
<dbReference type="OrthoDB" id="3248728at2759"/>
<evidence type="ECO:0000313" key="2">
    <source>
        <dbReference type="Proteomes" id="UP000772434"/>
    </source>
</evidence>
<sequence length="253" mass="28129">MPPDLSIAELKTILKAVVGLMSSGEEEEDDVEMKTIYDLIEAGISYRSLHWKEGGEASAAQHGLVENNFMSIENTKSMICSGLKHIAETEGGSPMAIDLILLHLASVETDDTQAVITIPETSSKPEFDRKNTMLWNPFGILANREVPRSTFKIFEAKNFFCMQEHHTAEVVLAAAAICKRDELECTRCALTDGTTWMFFTYRQVGSDSGIYGRTPEIKLGENAEGLPLILGLLRDWLNNAQTPESEMNYFNTV</sequence>
<organism evidence="1 2">
    <name type="scientific">Rhodocollybia butyracea</name>
    <dbReference type="NCBI Taxonomy" id="206335"/>
    <lineage>
        <taxon>Eukaryota</taxon>
        <taxon>Fungi</taxon>
        <taxon>Dikarya</taxon>
        <taxon>Basidiomycota</taxon>
        <taxon>Agaricomycotina</taxon>
        <taxon>Agaricomycetes</taxon>
        <taxon>Agaricomycetidae</taxon>
        <taxon>Agaricales</taxon>
        <taxon>Marasmiineae</taxon>
        <taxon>Omphalotaceae</taxon>
        <taxon>Rhodocollybia</taxon>
    </lineage>
</organism>
<proteinExistence type="predicted"/>
<reference evidence="1" key="1">
    <citation type="submission" date="2020-11" db="EMBL/GenBank/DDBJ databases">
        <authorList>
            <consortium name="DOE Joint Genome Institute"/>
            <person name="Ahrendt S."/>
            <person name="Riley R."/>
            <person name="Andreopoulos W."/>
            <person name="Labutti K."/>
            <person name="Pangilinan J."/>
            <person name="Ruiz-Duenas F.J."/>
            <person name="Barrasa J.M."/>
            <person name="Sanchez-Garcia M."/>
            <person name="Camarero S."/>
            <person name="Miyauchi S."/>
            <person name="Serrano A."/>
            <person name="Linde D."/>
            <person name="Babiker R."/>
            <person name="Drula E."/>
            <person name="Ayuso-Fernandez I."/>
            <person name="Pacheco R."/>
            <person name="Padilla G."/>
            <person name="Ferreira P."/>
            <person name="Barriuso J."/>
            <person name="Kellner H."/>
            <person name="Castanera R."/>
            <person name="Alfaro M."/>
            <person name="Ramirez L."/>
            <person name="Pisabarro A.G."/>
            <person name="Kuo A."/>
            <person name="Tritt A."/>
            <person name="Lipzen A."/>
            <person name="He G."/>
            <person name="Yan M."/>
            <person name="Ng V."/>
            <person name="Cullen D."/>
            <person name="Martin F."/>
            <person name="Rosso M.-N."/>
            <person name="Henrissat B."/>
            <person name="Hibbett D."/>
            <person name="Martinez A.T."/>
            <person name="Grigoriev I.V."/>
        </authorList>
    </citation>
    <scope>NUCLEOTIDE SEQUENCE</scope>
    <source>
        <strain evidence="1">AH 40177</strain>
    </source>
</reference>
<evidence type="ECO:0000313" key="1">
    <source>
        <dbReference type="EMBL" id="KAF9065850.1"/>
    </source>
</evidence>
<accession>A0A9P5U3M2</accession>
<protein>
    <submittedName>
        <fullName evidence="1">Uncharacterized protein</fullName>
    </submittedName>
</protein>
<dbReference type="EMBL" id="JADNRY010000097">
    <property type="protein sequence ID" value="KAF9065850.1"/>
    <property type="molecule type" value="Genomic_DNA"/>
</dbReference>
<dbReference type="Proteomes" id="UP000772434">
    <property type="component" value="Unassembled WGS sequence"/>
</dbReference>
<gene>
    <name evidence="1" type="ORF">BDP27DRAFT_1404662</name>
</gene>
<comment type="caution">
    <text evidence="1">The sequence shown here is derived from an EMBL/GenBank/DDBJ whole genome shotgun (WGS) entry which is preliminary data.</text>
</comment>